<feature type="domain" description="Lariat debranching enzyme C-terminal" evidence="14">
    <location>
        <begin position="304"/>
        <end position="448"/>
    </location>
</feature>
<dbReference type="GO" id="GO:0000398">
    <property type="term" value="P:mRNA splicing, via spliceosome"/>
    <property type="evidence" value="ECO:0007669"/>
    <property type="project" value="TreeGrafter"/>
</dbReference>
<evidence type="ECO:0000256" key="8">
    <source>
        <dbReference type="ARBA" id="ARBA00022801"/>
    </source>
</evidence>
<reference evidence="15" key="2">
    <citation type="submission" date="2021-10" db="EMBL/GenBank/DDBJ databases">
        <title>Phylogenomics reveals ancestral predisposition of the termite-cultivated fungus Termitomyces towards a domesticated lifestyle.</title>
        <authorList>
            <person name="Auxier B."/>
            <person name="Grum-Grzhimaylo A."/>
            <person name="Cardenas M.E."/>
            <person name="Lodge J.D."/>
            <person name="Laessoe T."/>
            <person name="Pedersen O."/>
            <person name="Smith M.E."/>
            <person name="Kuyper T.W."/>
            <person name="Franco-Molano E.A."/>
            <person name="Baroni T.J."/>
            <person name="Aanen D.K."/>
        </authorList>
    </citation>
    <scope>NUCLEOTIDE SEQUENCE</scope>
    <source>
        <strain evidence="15">AP01</strain>
        <tissue evidence="15">Mycelium</tissue>
    </source>
</reference>
<evidence type="ECO:0000313" key="16">
    <source>
        <dbReference type="Proteomes" id="UP000775547"/>
    </source>
</evidence>
<evidence type="ECO:0000256" key="1">
    <source>
        <dbReference type="ARBA" id="ARBA00001936"/>
    </source>
</evidence>
<evidence type="ECO:0000256" key="7">
    <source>
        <dbReference type="ARBA" id="ARBA00022723"/>
    </source>
</evidence>
<accession>A0A9P7G5Q5</accession>
<dbReference type="AlphaFoldDB" id="A0A9P7G5Q5"/>
<evidence type="ECO:0000256" key="9">
    <source>
        <dbReference type="ARBA" id="ARBA00022833"/>
    </source>
</evidence>
<dbReference type="OrthoDB" id="407609at2759"/>
<comment type="subcellular location">
    <subcellularLocation>
        <location evidence="4">Nucleus</location>
    </subcellularLocation>
</comment>
<keyword evidence="7" id="KW-0479">Metal-binding</keyword>
<dbReference type="Gene3D" id="3.60.21.10">
    <property type="match status" value="1"/>
</dbReference>
<keyword evidence="16" id="KW-1185">Reference proteome</keyword>
<evidence type="ECO:0000256" key="5">
    <source>
        <dbReference type="ARBA" id="ARBA00006045"/>
    </source>
</evidence>
<evidence type="ECO:0000313" key="15">
    <source>
        <dbReference type="EMBL" id="KAG5643596.1"/>
    </source>
</evidence>
<dbReference type="Pfam" id="PF00149">
    <property type="entry name" value="Metallophos"/>
    <property type="match status" value="1"/>
</dbReference>
<keyword evidence="11" id="KW-0464">Manganese</keyword>
<feature type="compositionally biased region" description="Pro residues" evidence="13">
    <location>
        <begin position="295"/>
        <end position="306"/>
    </location>
</feature>
<keyword evidence="8" id="KW-0378">Hydrolase</keyword>
<comment type="cofactor">
    <cofactor evidence="3">
        <name>Fe(2+)</name>
        <dbReference type="ChEBI" id="CHEBI:29033"/>
    </cofactor>
</comment>
<evidence type="ECO:0000256" key="12">
    <source>
        <dbReference type="ARBA" id="ARBA00023242"/>
    </source>
</evidence>
<dbReference type="InterPro" id="IPR029052">
    <property type="entry name" value="Metallo-depent_PP-like"/>
</dbReference>
<organism evidence="15 16">
    <name type="scientific">Asterophora parasitica</name>
    <dbReference type="NCBI Taxonomy" id="117018"/>
    <lineage>
        <taxon>Eukaryota</taxon>
        <taxon>Fungi</taxon>
        <taxon>Dikarya</taxon>
        <taxon>Basidiomycota</taxon>
        <taxon>Agaricomycotina</taxon>
        <taxon>Agaricomycetes</taxon>
        <taxon>Agaricomycetidae</taxon>
        <taxon>Agaricales</taxon>
        <taxon>Tricholomatineae</taxon>
        <taxon>Lyophyllaceae</taxon>
        <taxon>Asterophora</taxon>
    </lineage>
</organism>
<evidence type="ECO:0000256" key="2">
    <source>
        <dbReference type="ARBA" id="ARBA00001947"/>
    </source>
</evidence>
<dbReference type="GO" id="GO:0046872">
    <property type="term" value="F:metal ion binding"/>
    <property type="evidence" value="ECO:0007669"/>
    <property type="project" value="UniProtKB-KW"/>
</dbReference>
<dbReference type="InterPro" id="IPR041816">
    <property type="entry name" value="Dbr1_N"/>
</dbReference>
<keyword evidence="9" id="KW-0862">Zinc</keyword>
<dbReference type="InterPro" id="IPR007708">
    <property type="entry name" value="DBR1_C"/>
</dbReference>
<evidence type="ECO:0000256" key="3">
    <source>
        <dbReference type="ARBA" id="ARBA00001954"/>
    </source>
</evidence>
<evidence type="ECO:0000256" key="11">
    <source>
        <dbReference type="ARBA" id="ARBA00023211"/>
    </source>
</evidence>
<proteinExistence type="inferred from homology"/>
<comment type="caution">
    <text evidence="15">The sequence shown here is derived from an EMBL/GenBank/DDBJ whole genome shotgun (WGS) entry which is preliminary data.</text>
</comment>
<dbReference type="SMART" id="SM01124">
    <property type="entry name" value="DBR1"/>
    <property type="match status" value="1"/>
</dbReference>
<keyword evidence="12" id="KW-0539">Nucleus</keyword>
<dbReference type="EMBL" id="JABCKV010000104">
    <property type="protein sequence ID" value="KAG5643596.1"/>
    <property type="molecule type" value="Genomic_DNA"/>
</dbReference>
<evidence type="ECO:0000256" key="6">
    <source>
        <dbReference type="ARBA" id="ARBA00022664"/>
    </source>
</evidence>
<dbReference type="CDD" id="cd00844">
    <property type="entry name" value="MPP_Dbr1_N"/>
    <property type="match status" value="1"/>
</dbReference>
<protein>
    <recommendedName>
        <fullName evidence="14">Lariat debranching enzyme C-terminal domain-containing protein</fullName>
    </recommendedName>
</protein>
<keyword evidence="10" id="KW-0408">Iron</keyword>
<dbReference type="SUPFAM" id="SSF56300">
    <property type="entry name" value="Metallo-dependent phosphatases"/>
    <property type="match status" value="1"/>
</dbReference>
<comment type="cofactor">
    <cofactor evidence="1">
        <name>Mn(2+)</name>
        <dbReference type="ChEBI" id="CHEBI:29035"/>
    </cofactor>
</comment>
<comment type="similarity">
    <text evidence="5">Belongs to the lariat debranching enzyme family.</text>
</comment>
<evidence type="ECO:0000256" key="4">
    <source>
        <dbReference type="ARBA" id="ARBA00004123"/>
    </source>
</evidence>
<dbReference type="GO" id="GO:0008419">
    <property type="term" value="F:RNA lariat debranching enzyme activity"/>
    <property type="evidence" value="ECO:0007669"/>
    <property type="project" value="TreeGrafter"/>
</dbReference>
<dbReference type="PANTHER" id="PTHR12849:SF0">
    <property type="entry name" value="LARIAT DEBRANCHING ENZYME"/>
    <property type="match status" value="1"/>
</dbReference>
<evidence type="ECO:0000256" key="10">
    <source>
        <dbReference type="ARBA" id="ARBA00023004"/>
    </source>
</evidence>
<dbReference type="FunFam" id="3.60.21.10:FF:000035">
    <property type="entry name" value="Lariat debranching enzyme"/>
    <property type="match status" value="1"/>
</dbReference>
<gene>
    <name evidence="15" type="ORF">DXG03_000604</name>
</gene>
<reference evidence="15" key="1">
    <citation type="submission" date="2020-07" db="EMBL/GenBank/DDBJ databases">
        <authorList>
            <person name="Nieuwenhuis M."/>
            <person name="Van De Peppel L.J.J."/>
        </authorList>
    </citation>
    <scope>NUCLEOTIDE SEQUENCE</scope>
    <source>
        <strain evidence="15">AP01</strain>
        <tissue evidence="15">Mycelium</tissue>
    </source>
</reference>
<dbReference type="InterPro" id="IPR004843">
    <property type="entry name" value="Calcineurin-like_PHP"/>
</dbReference>
<dbReference type="GO" id="GO:0005634">
    <property type="term" value="C:nucleus"/>
    <property type="evidence" value="ECO:0007669"/>
    <property type="project" value="UniProtKB-SubCell"/>
</dbReference>
<dbReference type="Pfam" id="PF05011">
    <property type="entry name" value="DBR1"/>
    <property type="match status" value="1"/>
</dbReference>
<evidence type="ECO:0000256" key="13">
    <source>
        <dbReference type="SAM" id="MobiDB-lite"/>
    </source>
</evidence>
<name>A0A9P7G5Q5_9AGAR</name>
<feature type="compositionally biased region" description="Basic and acidic residues" evidence="13">
    <location>
        <begin position="269"/>
        <end position="280"/>
    </location>
</feature>
<sequence length="459" mass="51517">MKIAVQGCCHGDLDAIYAHIAQLEARHKYKVDLVLICGDFQAVRNWADLQCMAVPQKYKELKDFYKYYSGERAAPIPTIVIGGNHEASNYMWELYHGGWLAPNLYFLGHAGSVIVNGIRISGASGIFKANDFRQGHHEKMPYDKSAIRSIYHTREYCVRKLSLLPSPRIFLSHDWPNQIEQHGDLHRLLTRKRHFRRDVATNSLGSPPLMGLLTTLRPQWWFAAHMHTRFEATVAHFDGEAGPSTGGPSAEPAKVENPDEIVIDDEVEDVPKEKVQRQNPDEITLSDEEDNVAVPAPPQAAPPSPVPSSITNFLALDKCLPDRQFLEVIDTPTDTPPSSSPATISYDPVWLAITRAFHPNLSLSKVQPAFPKETHARSLLERELKWVQDNIPKKLGGSWDIKECQTFVMTAPPHRPGEKLTPEMPQPPWYTNPQTEAFCKMLEIPNKINPPPKGTPSAA</sequence>
<comment type="cofactor">
    <cofactor evidence="2">
        <name>Zn(2+)</name>
        <dbReference type="ChEBI" id="CHEBI:29105"/>
    </cofactor>
</comment>
<dbReference type="Proteomes" id="UP000775547">
    <property type="component" value="Unassembled WGS sequence"/>
</dbReference>
<feature type="region of interest" description="Disordered" evidence="13">
    <location>
        <begin position="264"/>
        <end position="306"/>
    </location>
</feature>
<evidence type="ECO:0000259" key="14">
    <source>
        <dbReference type="SMART" id="SM01124"/>
    </source>
</evidence>
<dbReference type="PANTHER" id="PTHR12849">
    <property type="entry name" value="RNA LARIAT DEBRANCHING ENZYME"/>
    <property type="match status" value="1"/>
</dbReference>
<keyword evidence="6" id="KW-0507">mRNA processing</keyword>